<reference evidence="2" key="1">
    <citation type="submission" date="2016-06" db="EMBL/GenBank/DDBJ databases">
        <title>Parallel loss of symbiosis genes in relatives of nitrogen-fixing non-legume Parasponia.</title>
        <authorList>
            <person name="Van Velzen R."/>
            <person name="Holmer R."/>
            <person name="Bu F."/>
            <person name="Rutten L."/>
            <person name="Van Zeijl A."/>
            <person name="Liu W."/>
            <person name="Santuari L."/>
            <person name="Cao Q."/>
            <person name="Sharma T."/>
            <person name="Shen D."/>
            <person name="Roswanjaya Y."/>
            <person name="Wardhani T."/>
            <person name="Kalhor M.S."/>
            <person name="Jansen J."/>
            <person name="Van den Hoogen J."/>
            <person name="Gungor B."/>
            <person name="Hartog M."/>
            <person name="Hontelez J."/>
            <person name="Verver J."/>
            <person name="Yang W.-C."/>
            <person name="Schijlen E."/>
            <person name="Repin R."/>
            <person name="Schilthuizen M."/>
            <person name="Schranz E."/>
            <person name="Heidstra R."/>
            <person name="Miyata K."/>
            <person name="Fedorova E."/>
            <person name="Kohlen W."/>
            <person name="Bisseling T."/>
            <person name="Smit S."/>
            <person name="Geurts R."/>
        </authorList>
    </citation>
    <scope>NUCLEOTIDE SEQUENCE [LARGE SCALE GENOMIC DNA]</scope>
    <source>
        <strain evidence="2">cv. RG33-2</strain>
    </source>
</reference>
<dbReference type="InParanoid" id="A0A2P5EDB4"/>
<dbReference type="AlphaFoldDB" id="A0A2P5EDB4"/>
<dbReference type="Proteomes" id="UP000237000">
    <property type="component" value="Unassembled WGS sequence"/>
</dbReference>
<proteinExistence type="predicted"/>
<comment type="caution">
    <text evidence="1">The sequence shown here is derived from an EMBL/GenBank/DDBJ whole genome shotgun (WGS) entry which is preliminary data.</text>
</comment>
<evidence type="ECO:0000313" key="2">
    <source>
        <dbReference type="Proteomes" id="UP000237000"/>
    </source>
</evidence>
<accession>A0A2P5EDB4</accession>
<organism evidence="1 2">
    <name type="scientific">Trema orientale</name>
    <name type="common">Charcoal tree</name>
    <name type="synonym">Celtis orientalis</name>
    <dbReference type="NCBI Taxonomy" id="63057"/>
    <lineage>
        <taxon>Eukaryota</taxon>
        <taxon>Viridiplantae</taxon>
        <taxon>Streptophyta</taxon>
        <taxon>Embryophyta</taxon>
        <taxon>Tracheophyta</taxon>
        <taxon>Spermatophyta</taxon>
        <taxon>Magnoliopsida</taxon>
        <taxon>eudicotyledons</taxon>
        <taxon>Gunneridae</taxon>
        <taxon>Pentapetalae</taxon>
        <taxon>rosids</taxon>
        <taxon>fabids</taxon>
        <taxon>Rosales</taxon>
        <taxon>Cannabaceae</taxon>
        <taxon>Trema</taxon>
    </lineage>
</organism>
<dbReference type="EMBL" id="JXTC01000177">
    <property type="protein sequence ID" value="PON83522.1"/>
    <property type="molecule type" value="Genomic_DNA"/>
</dbReference>
<sequence length="99" mass="11282">MPRLSMVDLFGVDSDDDFEALVANTQRQRSGQATNPRSRSHDHKLKIDITIFGRTYGFEEFLDWIQTMGPIKKQQIARGTSCYLHLVPSEEPKKTTVPS</sequence>
<gene>
    <name evidence="1" type="ORF">TorRG33x02_206770</name>
</gene>
<protein>
    <submittedName>
        <fullName evidence="1">Uncharacterized protein</fullName>
    </submittedName>
</protein>
<keyword evidence="2" id="KW-1185">Reference proteome</keyword>
<evidence type="ECO:0000313" key="1">
    <source>
        <dbReference type="EMBL" id="PON83522.1"/>
    </source>
</evidence>
<name>A0A2P5EDB4_TREOI</name>